<evidence type="ECO:0000256" key="6">
    <source>
        <dbReference type="SAM" id="Phobius"/>
    </source>
</evidence>
<reference evidence="8 9" key="1">
    <citation type="submission" date="2019-04" db="EMBL/GenBank/DDBJ databases">
        <title>Streptomyces sp. nov. Bv016 isolated from bark of Buahinia variegata.</title>
        <authorList>
            <person name="Kanchanasin P."/>
            <person name="Tanasupawat S."/>
            <person name="Yuki M."/>
            <person name="Kudo T."/>
        </authorList>
    </citation>
    <scope>NUCLEOTIDE SEQUENCE [LARGE SCALE GENOMIC DNA]</scope>
    <source>
        <strain evidence="8 9">JCM 4765</strain>
    </source>
</reference>
<feature type="transmembrane region" description="Helical" evidence="6">
    <location>
        <begin position="82"/>
        <end position="106"/>
    </location>
</feature>
<evidence type="ECO:0000256" key="3">
    <source>
        <dbReference type="ARBA" id="ARBA00022989"/>
    </source>
</evidence>
<accession>A0A4Z1DA64</accession>
<evidence type="ECO:0000313" key="8">
    <source>
        <dbReference type="EMBL" id="TGN78680.1"/>
    </source>
</evidence>
<feature type="compositionally biased region" description="Pro residues" evidence="5">
    <location>
        <begin position="324"/>
        <end position="338"/>
    </location>
</feature>
<evidence type="ECO:0000256" key="2">
    <source>
        <dbReference type="ARBA" id="ARBA00022692"/>
    </source>
</evidence>
<evidence type="ECO:0000256" key="4">
    <source>
        <dbReference type="ARBA" id="ARBA00023136"/>
    </source>
</evidence>
<comment type="subcellular location">
    <subcellularLocation>
        <location evidence="1">Membrane</location>
        <topology evidence="1">Multi-pass membrane protein</topology>
    </subcellularLocation>
</comment>
<feature type="domain" description="Integral membrane bound transporter" evidence="7">
    <location>
        <begin position="375"/>
        <end position="498"/>
    </location>
</feature>
<name>A0A4Z1DA64_STRGP</name>
<evidence type="ECO:0000259" key="7">
    <source>
        <dbReference type="Pfam" id="PF13515"/>
    </source>
</evidence>
<dbReference type="GeneID" id="91529821"/>
<dbReference type="RefSeq" id="WP_135793372.1">
    <property type="nucleotide sequence ID" value="NZ_BNBQ01000002.1"/>
</dbReference>
<feature type="transmembrane region" description="Helical" evidence="6">
    <location>
        <begin position="454"/>
        <end position="473"/>
    </location>
</feature>
<gene>
    <name evidence="8" type="ORF">E5082_24210</name>
</gene>
<feature type="transmembrane region" description="Helical" evidence="6">
    <location>
        <begin position="112"/>
        <end position="129"/>
    </location>
</feature>
<comment type="caution">
    <text evidence="8">The sequence shown here is derived from an EMBL/GenBank/DDBJ whole genome shotgun (WGS) entry which is preliminary data.</text>
</comment>
<organism evidence="8 9">
    <name type="scientific">Streptomyces griseoluteus</name>
    <dbReference type="NCBI Taxonomy" id="29306"/>
    <lineage>
        <taxon>Bacteria</taxon>
        <taxon>Bacillati</taxon>
        <taxon>Actinomycetota</taxon>
        <taxon>Actinomycetes</taxon>
        <taxon>Kitasatosporales</taxon>
        <taxon>Streptomycetaceae</taxon>
        <taxon>Streptomyces</taxon>
    </lineage>
</organism>
<evidence type="ECO:0000313" key="9">
    <source>
        <dbReference type="Proteomes" id="UP000298513"/>
    </source>
</evidence>
<dbReference type="Proteomes" id="UP000298513">
    <property type="component" value="Unassembled WGS sequence"/>
</dbReference>
<feature type="transmembrane region" description="Helical" evidence="6">
    <location>
        <begin position="417"/>
        <end position="442"/>
    </location>
</feature>
<feature type="transmembrane region" description="Helical" evidence="6">
    <location>
        <begin position="136"/>
        <end position="154"/>
    </location>
</feature>
<feature type="region of interest" description="Disordered" evidence="5">
    <location>
        <begin position="302"/>
        <end position="353"/>
    </location>
</feature>
<evidence type="ECO:0000256" key="1">
    <source>
        <dbReference type="ARBA" id="ARBA00004141"/>
    </source>
</evidence>
<evidence type="ECO:0000256" key="5">
    <source>
        <dbReference type="SAM" id="MobiDB-lite"/>
    </source>
</evidence>
<feature type="transmembrane region" description="Helical" evidence="6">
    <location>
        <begin position="166"/>
        <end position="186"/>
    </location>
</feature>
<feature type="transmembrane region" description="Helical" evidence="6">
    <location>
        <begin position="357"/>
        <end position="380"/>
    </location>
</feature>
<dbReference type="AlphaFoldDB" id="A0A4Z1DA64"/>
<dbReference type="Pfam" id="PF13515">
    <property type="entry name" value="FUSC_2"/>
    <property type="match status" value="1"/>
</dbReference>
<keyword evidence="4 6" id="KW-0472">Membrane</keyword>
<dbReference type="InterPro" id="IPR049453">
    <property type="entry name" value="Memb_transporter_dom"/>
</dbReference>
<dbReference type="EMBL" id="SRRU01000009">
    <property type="protein sequence ID" value="TGN78680.1"/>
    <property type="molecule type" value="Genomic_DNA"/>
</dbReference>
<dbReference type="GO" id="GO:0016020">
    <property type="term" value="C:membrane"/>
    <property type="evidence" value="ECO:0007669"/>
    <property type="project" value="UniProtKB-SubCell"/>
</dbReference>
<feature type="transmembrane region" description="Helical" evidence="6">
    <location>
        <begin position="50"/>
        <end position="70"/>
    </location>
</feature>
<feature type="transmembrane region" description="Helical" evidence="6">
    <location>
        <begin position="485"/>
        <end position="503"/>
    </location>
</feature>
<sequence length="610" mass="64027">MKRGNTSQLIAGLARVLSPRGSFALAEVSGALPFALRAALTMALPTLPLVLLGHPNLAVFPALGAFTITFERSLPLRRRSRLWVLALVALAMTAAVGLGSLLAVWVGPSGPWNQGLAAVVGMAAVAGLAKFGCDYGGLRGLGAVLILVAFAVTAEGTPALTDVLPHTALTALGAAVAWLVCLPNSLQPQRLQRLALADALECFARALEAAGPIETSKARHQAVVAALRAHHALDDPDDSDGALGLTRRAPGRPATTGYSADYVWALLTTDTWRDAEGEAVARRLREQARMLSDRRWHTLLPLPGEPLEPHTGDSAPARPATVVPAPPETRPPAPPAPAAHPEGERPRPRGRRRRRAAAFLPTAVRTFVGTAAAGGTALFLGVGHSYWAAISAAAVLHSVNVWSTMQRAVQRTLGTAIGLLLTSAVLVLHPGPVAIICLIIVFEFFLEYVVARNYGLGVVFLTPLALLLSELSSPVSASRLLHDRVIGSGIGISVGLVCALLLVHGRAAVRMREALHLCTVVSGQAEQALHSTAARRRAAQVQLAASAVELYEAKEAASGELRPTGVDPAAVAAAEHRAYDLLGRLSRAVLADDRARRGRGRRRPGAARPS</sequence>
<keyword evidence="9" id="KW-1185">Reference proteome</keyword>
<proteinExistence type="predicted"/>
<keyword evidence="2 6" id="KW-0812">Transmembrane</keyword>
<keyword evidence="3 6" id="KW-1133">Transmembrane helix</keyword>
<protein>
    <submittedName>
        <fullName evidence="8">FUSC family protein</fullName>
    </submittedName>
</protein>